<dbReference type="InterPro" id="IPR038939">
    <property type="entry name" value="PDV1/PDV2"/>
</dbReference>
<dbReference type="EMBL" id="CP097511">
    <property type="protein sequence ID" value="URE45430.1"/>
    <property type="molecule type" value="Genomic_DNA"/>
</dbReference>
<dbReference type="OrthoDB" id="1613918at2759"/>
<evidence type="ECO:0008006" key="4">
    <source>
        <dbReference type="Google" id="ProtNLM"/>
    </source>
</evidence>
<accession>A0A9E7LC63</accession>
<sequence length="396" mass="44704">MGRPTLVFRRSALARKGLPHDPIKEGYRKPRRGTRRSHVLDLGPTHATHQSPAILCYKDTFPGLKREGMSVLSKRTHRIMVHASGESTICHEKDGLDHVGHVLRWGDGNGDPIPNPNPSSLFSSSMRWEMEIEEVEAVLERIWDLHDKISDAIHAISRAHFLRSVKGLRGGRQPRWRRLRRRKAAGRRISGWEDGAAMAEARSLNDIRSALENLEDQLEFFHTVQSQQRAERDAAIARLEQSRIILAMRLAEHRGKKYKVIEEALAFVGDVHNMGRFVTPETLYENEMTRSQSGKNLEDHECKGPSMLMQMFISSFAVAKRSLGLVSVQGILGNAAMFTVSMLALVHLNQVAFKGEAAPARDQAFYRRRNGVRFSRMDDSSHGGQLKRLDVLSARG</sequence>
<evidence type="ECO:0000313" key="2">
    <source>
        <dbReference type="EMBL" id="URE45425.1"/>
    </source>
</evidence>
<organism evidence="2 3">
    <name type="scientific">Musa troglodytarum</name>
    <name type="common">fe'i banana</name>
    <dbReference type="NCBI Taxonomy" id="320322"/>
    <lineage>
        <taxon>Eukaryota</taxon>
        <taxon>Viridiplantae</taxon>
        <taxon>Streptophyta</taxon>
        <taxon>Embryophyta</taxon>
        <taxon>Tracheophyta</taxon>
        <taxon>Spermatophyta</taxon>
        <taxon>Magnoliopsida</taxon>
        <taxon>Liliopsida</taxon>
        <taxon>Zingiberales</taxon>
        <taxon>Musaceae</taxon>
        <taxon>Musa</taxon>
    </lineage>
</organism>
<evidence type="ECO:0000313" key="3">
    <source>
        <dbReference type="Proteomes" id="UP001055439"/>
    </source>
</evidence>
<dbReference type="GO" id="GO:0010020">
    <property type="term" value="P:chloroplast fission"/>
    <property type="evidence" value="ECO:0007669"/>
    <property type="project" value="InterPro"/>
</dbReference>
<dbReference type="EMBL" id="CP097511">
    <property type="protein sequence ID" value="URE45425.1"/>
    <property type="molecule type" value="Genomic_DNA"/>
</dbReference>
<dbReference type="AlphaFoldDB" id="A0A9E7LC63"/>
<proteinExistence type="predicted"/>
<name>A0A9E7LC63_9LILI</name>
<feature type="coiled-coil region" evidence="1">
    <location>
        <begin position="197"/>
        <end position="224"/>
    </location>
</feature>
<dbReference type="Proteomes" id="UP001055439">
    <property type="component" value="Chromosome 9"/>
</dbReference>
<dbReference type="PANTHER" id="PTHR33600:SF4">
    <property type="entry name" value="PLASTID DIVISION PROTEIN PDV1"/>
    <property type="match status" value="1"/>
</dbReference>
<reference evidence="2" key="1">
    <citation type="submission" date="2022-05" db="EMBL/GenBank/DDBJ databases">
        <title>The Musa troglodytarum L. genome provides insights into the mechanism of non-climacteric behaviour and enrichment of carotenoids.</title>
        <authorList>
            <person name="Wang J."/>
        </authorList>
    </citation>
    <scope>NUCLEOTIDE SEQUENCE</scope>
    <source>
        <tissue evidence="2">Leaf</tissue>
    </source>
</reference>
<protein>
    <recommendedName>
        <fullName evidence="4">Plastid division protein PDV1</fullName>
    </recommendedName>
</protein>
<keyword evidence="1" id="KW-0175">Coiled coil</keyword>
<dbReference type="PANTHER" id="PTHR33600">
    <property type="entry name" value="PLASTID DIVISION PROTEIN PDV2"/>
    <property type="match status" value="1"/>
</dbReference>
<gene>
    <name evidence="2" type="ORF">MUK42_01745</name>
</gene>
<evidence type="ECO:0000256" key="1">
    <source>
        <dbReference type="SAM" id="Coils"/>
    </source>
</evidence>
<keyword evidence="3" id="KW-1185">Reference proteome</keyword>